<keyword evidence="4" id="KW-0106">Calcium</keyword>
<dbReference type="GO" id="GO:0008033">
    <property type="term" value="P:tRNA processing"/>
    <property type="evidence" value="ECO:0007669"/>
    <property type="project" value="UniProtKB-KW"/>
</dbReference>
<comment type="caution">
    <text evidence="6">The sequence shown here is derived from an EMBL/GenBank/DDBJ whole genome shotgun (WGS) entry which is preliminary data.</text>
</comment>
<reference evidence="6 7" key="1">
    <citation type="submission" date="2019-07" db="EMBL/GenBank/DDBJ databases">
        <title>Whole genome shotgun sequence of Oceanithermus desulfurans NBRC 100063.</title>
        <authorList>
            <person name="Hosoyama A."/>
            <person name="Uohara A."/>
            <person name="Ohji S."/>
            <person name="Ichikawa N."/>
        </authorList>
    </citation>
    <scope>NUCLEOTIDE SEQUENCE [LARGE SCALE GENOMIC DNA]</scope>
    <source>
        <strain evidence="6 7">NBRC 100063</strain>
    </source>
</reference>
<sequence>MTRLRMLEHTADVGFEVEADSLGGVFEAAAAALLRVLFEGELPRRGRRRERLALAAPDLETLMVRWLDELIYRVQTRGEVPVRTRVRLTAAPQGRRLEAELELLPFEEVRDRFAGEVKAATYHGLVVEEAEGRFRARVILDV</sequence>
<dbReference type="PANTHER" id="PTHR12682">
    <property type="entry name" value="ARCHEASE"/>
    <property type="match status" value="1"/>
</dbReference>
<dbReference type="InterPro" id="IPR002804">
    <property type="entry name" value="Archease"/>
</dbReference>
<comment type="similarity">
    <text evidence="1">Belongs to the archease family.</text>
</comment>
<gene>
    <name evidence="6" type="ORF">ODE01S_23110</name>
</gene>
<proteinExistence type="inferred from homology"/>
<evidence type="ECO:0000313" key="6">
    <source>
        <dbReference type="EMBL" id="GEM90877.1"/>
    </source>
</evidence>
<keyword evidence="3" id="KW-0479">Metal-binding</keyword>
<dbReference type="RefSeq" id="WP_147149019.1">
    <property type="nucleotide sequence ID" value="NZ_BJXN01000025.1"/>
</dbReference>
<dbReference type="GO" id="GO:0046872">
    <property type="term" value="F:metal ion binding"/>
    <property type="evidence" value="ECO:0007669"/>
    <property type="project" value="UniProtKB-KW"/>
</dbReference>
<dbReference type="InterPro" id="IPR023572">
    <property type="entry name" value="Archease_dom"/>
</dbReference>
<dbReference type="Pfam" id="PF01951">
    <property type="entry name" value="Archease"/>
    <property type="match status" value="1"/>
</dbReference>
<dbReference type="AlphaFoldDB" id="A0A511RP60"/>
<organism evidence="6 7">
    <name type="scientific">Oceanithermus desulfurans NBRC 100063</name>
    <dbReference type="NCBI Taxonomy" id="1227550"/>
    <lineage>
        <taxon>Bacteria</taxon>
        <taxon>Thermotogati</taxon>
        <taxon>Deinococcota</taxon>
        <taxon>Deinococci</taxon>
        <taxon>Thermales</taxon>
        <taxon>Thermaceae</taxon>
        <taxon>Oceanithermus</taxon>
    </lineage>
</organism>
<dbReference type="Proteomes" id="UP000321827">
    <property type="component" value="Unassembled WGS sequence"/>
</dbReference>
<dbReference type="InterPro" id="IPR036820">
    <property type="entry name" value="Archease_dom_sf"/>
</dbReference>
<evidence type="ECO:0000256" key="1">
    <source>
        <dbReference type="ARBA" id="ARBA00007963"/>
    </source>
</evidence>
<evidence type="ECO:0000256" key="4">
    <source>
        <dbReference type="ARBA" id="ARBA00022837"/>
    </source>
</evidence>
<dbReference type="PANTHER" id="PTHR12682:SF11">
    <property type="entry name" value="PROTEIN ARCHEASE"/>
    <property type="match status" value="1"/>
</dbReference>
<name>A0A511RP60_9DEIN</name>
<dbReference type="SUPFAM" id="SSF69819">
    <property type="entry name" value="MTH1598-like"/>
    <property type="match status" value="1"/>
</dbReference>
<evidence type="ECO:0000256" key="3">
    <source>
        <dbReference type="ARBA" id="ARBA00022723"/>
    </source>
</evidence>
<keyword evidence="2" id="KW-0819">tRNA processing</keyword>
<protein>
    <submittedName>
        <fullName evidence="6">Protein archease</fullName>
    </submittedName>
</protein>
<dbReference type="OrthoDB" id="164090at2"/>
<dbReference type="EMBL" id="BJXN01000025">
    <property type="protein sequence ID" value="GEM90877.1"/>
    <property type="molecule type" value="Genomic_DNA"/>
</dbReference>
<evidence type="ECO:0000313" key="7">
    <source>
        <dbReference type="Proteomes" id="UP000321827"/>
    </source>
</evidence>
<feature type="domain" description="Archease" evidence="5">
    <location>
        <begin position="5"/>
        <end position="142"/>
    </location>
</feature>
<accession>A0A511RP60</accession>
<evidence type="ECO:0000259" key="5">
    <source>
        <dbReference type="Pfam" id="PF01951"/>
    </source>
</evidence>
<evidence type="ECO:0000256" key="2">
    <source>
        <dbReference type="ARBA" id="ARBA00022694"/>
    </source>
</evidence>
<dbReference type="Gene3D" id="3.55.10.10">
    <property type="entry name" value="Archease domain"/>
    <property type="match status" value="1"/>
</dbReference>